<accession>A0ACB8VMA6</accession>
<keyword evidence="2" id="KW-1185">Reference proteome</keyword>
<reference evidence="1" key="1">
    <citation type="submission" date="2022-04" db="EMBL/GenBank/DDBJ databases">
        <title>Jade perch genome.</title>
        <authorList>
            <person name="Chao B."/>
        </authorList>
    </citation>
    <scope>NUCLEOTIDE SEQUENCE</scope>
    <source>
        <strain evidence="1">CB-2022</strain>
    </source>
</reference>
<comment type="caution">
    <text evidence="1">The sequence shown here is derived from an EMBL/GenBank/DDBJ whole genome shotgun (WGS) entry which is preliminary data.</text>
</comment>
<sequence length="83" mass="9849">MVRSKELSEALRKKIVAAYESGKGFKKISKEFDISHSTIRKIVYKWRTFKTTVHHAQQDLGQLTNHRIHHEFYCVSERCLKNM</sequence>
<name>A0ACB8VMA6_9TELE</name>
<protein>
    <submittedName>
        <fullName evidence="1">Uncharacterized protein</fullName>
    </submittedName>
</protein>
<proteinExistence type="predicted"/>
<dbReference type="EMBL" id="CM041550">
    <property type="protein sequence ID" value="KAI3356616.1"/>
    <property type="molecule type" value="Genomic_DNA"/>
</dbReference>
<evidence type="ECO:0000313" key="2">
    <source>
        <dbReference type="Proteomes" id="UP000831701"/>
    </source>
</evidence>
<organism evidence="1 2">
    <name type="scientific">Scortum barcoo</name>
    <name type="common">barcoo grunter</name>
    <dbReference type="NCBI Taxonomy" id="214431"/>
    <lineage>
        <taxon>Eukaryota</taxon>
        <taxon>Metazoa</taxon>
        <taxon>Chordata</taxon>
        <taxon>Craniata</taxon>
        <taxon>Vertebrata</taxon>
        <taxon>Euteleostomi</taxon>
        <taxon>Actinopterygii</taxon>
        <taxon>Neopterygii</taxon>
        <taxon>Teleostei</taxon>
        <taxon>Neoteleostei</taxon>
        <taxon>Acanthomorphata</taxon>
        <taxon>Eupercaria</taxon>
        <taxon>Centrarchiformes</taxon>
        <taxon>Terapontoidei</taxon>
        <taxon>Terapontidae</taxon>
        <taxon>Scortum</taxon>
    </lineage>
</organism>
<gene>
    <name evidence="1" type="ORF">L3Q82_017824</name>
</gene>
<evidence type="ECO:0000313" key="1">
    <source>
        <dbReference type="EMBL" id="KAI3356616.1"/>
    </source>
</evidence>
<dbReference type="Proteomes" id="UP000831701">
    <property type="component" value="Chromosome 20"/>
</dbReference>